<evidence type="ECO:0000313" key="2">
    <source>
        <dbReference type="Proteomes" id="UP000199163"/>
    </source>
</evidence>
<sequence>MIPIDMNEKTKAWVRKNGGVVTLYPLALFPAVKHMRIMDVMPMLAAPYPEEEVTLYKLDDIAVYVHRDVQPKKHLKIVISGYGPFQHLACTGFKRIYSNMTAS</sequence>
<gene>
    <name evidence="1" type="ORF">SAMN05192534_10519</name>
</gene>
<evidence type="ECO:0000313" key="1">
    <source>
        <dbReference type="EMBL" id="SDH38932.1"/>
    </source>
</evidence>
<dbReference type="AlphaFoldDB" id="A0A1G8C0F5"/>
<dbReference type="OrthoDB" id="2966896at2"/>
<accession>A0A1G8C0F5</accession>
<organism evidence="1 2">
    <name type="scientific">Alteribacillus persepolensis</name>
    <dbReference type="NCBI Taxonomy" id="568899"/>
    <lineage>
        <taxon>Bacteria</taxon>
        <taxon>Bacillati</taxon>
        <taxon>Bacillota</taxon>
        <taxon>Bacilli</taxon>
        <taxon>Bacillales</taxon>
        <taxon>Bacillaceae</taxon>
        <taxon>Alteribacillus</taxon>
    </lineage>
</organism>
<dbReference type="RefSeq" id="WP_091272078.1">
    <property type="nucleotide sequence ID" value="NZ_FNDK01000005.1"/>
</dbReference>
<name>A0A1G8C0F5_9BACI</name>
<dbReference type="EMBL" id="FNDK01000005">
    <property type="protein sequence ID" value="SDH38932.1"/>
    <property type="molecule type" value="Genomic_DNA"/>
</dbReference>
<reference evidence="1 2" key="1">
    <citation type="submission" date="2016-10" db="EMBL/GenBank/DDBJ databases">
        <authorList>
            <person name="de Groot N.N."/>
        </authorList>
    </citation>
    <scope>NUCLEOTIDE SEQUENCE [LARGE SCALE GENOMIC DNA]</scope>
    <source>
        <strain evidence="1 2">DSM 21632</strain>
    </source>
</reference>
<proteinExistence type="predicted"/>
<protein>
    <submittedName>
        <fullName evidence="1">Uncharacterized protein</fullName>
    </submittedName>
</protein>
<keyword evidence="2" id="KW-1185">Reference proteome</keyword>
<dbReference type="Proteomes" id="UP000199163">
    <property type="component" value="Unassembled WGS sequence"/>
</dbReference>